<evidence type="ECO:0000313" key="2">
    <source>
        <dbReference type="EMBL" id="MCI97650.1"/>
    </source>
</evidence>
<dbReference type="Proteomes" id="UP000265520">
    <property type="component" value="Unassembled WGS sequence"/>
</dbReference>
<keyword evidence="3" id="KW-1185">Reference proteome</keyword>
<reference evidence="2 3" key="1">
    <citation type="journal article" date="2018" name="Front. Plant Sci.">
        <title>Red Clover (Trifolium pratense) and Zigzag Clover (T. medium) - A Picture of Genomic Similarities and Differences.</title>
        <authorList>
            <person name="Dluhosova J."/>
            <person name="Istvanek J."/>
            <person name="Nedelnik J."/>
            <person name="Repkova J."/>
        </authorList>
    </citation>
    <scope>NUCLEOTIDE SEQUENCE [LARGE SCALE GENOMIC DNA]</scope>
    <source>
        <strain evidence="3">cv. 10/8</strain>
        <tissue evidence="2">Leaf</tissue>
    </source>
</reference>
<feature type="region of interest" description="Disordered" evidence="1">
    <location>
        <begin position="1"/>
        <end position="39"/>
    </location>
</feature>
<organism evidence="2 3">
    <name type="scientific">Trifolium medium</name>
    <dbReference type="NCBI Taxonomy" id="97028"/>
    <lineage>
        <taxon>Eukaryota</taxon>
        <taxon>Viridiplantae</taxon>
        <taxon>Streptophyta</taxon>
        <taxon>Embryophyta</taxon>
        <taxon>Tracheophyta</taxon>
        <taxon>Spermatophyta</taxon>
        <taxon>Magnoliopsida</taxon>
        <taxon>eudicotyledons</taxon>
        <taxon>Gunneridae</taxon>
        <taxon>Pentapetalae</taxon>
        <taxon>rosids</taxon>
        <taxon>fabids</taxon>
        <taxon>Fabales</taxon>
        <taxon>Fabaceae</taxon>
        <taxon>Papilionoideae</taxon>
        <taxon>50 kb inversion clade</taxon>
        <taxon>NPAAA clade</taxon>
        <taxon>Hologalegina</taxon>
        <taxon>IRL clade</taxon>
        <taxon>Trifolieae</taxon>
        <taxon>Trifolium</taxon>
    </lineage>
</organism>
<comment type="caution">
    <text evidence="2">The sequence shown here is derived from an EMBL/GenBank/DDBJ whole genome shotgun (WGS) entry which is preliminary data.</text>
</comment>
<evidence type="ECO:0000256" key="1">
    <source>
        <dbReference type="SAM" id="MobiDB-lite"/>
    </source>
</evidence>
<name>A0A392WIL8_9FABA</name>
<accession>A0A392WIL8</accession>
<dbReference type="EMBL" id="LXQA011450331">
    <property type="protein sequence ID" value="MCI97650.1"/>
    <property type="molecule type" value="Genomic_DNA"/>
</dbReference>
<feature type="non-terminal residue" evidence="2">
    <location>
        <position position="1"/>
    </location>
</feature>
<proteinExistence type="predicted"/>
<sequence length="39" mass="4518">GKLTASRVDITDRGRRRRGEEAAEVGQSERKKEYGRRNE</sequence>
<evidence type="ECO:0000313" key="3">
    <source>
        <dbReference type="Proteomes" id="UP000265520"/>
    </source>
</evidence>
<feature type="compositionally biased region" description="Basic and acidic residues" evidence="1">
    <location>
        <begin position="9"/>
        <end position="39"/>
    </location>
</feature>
<dbReference type="AlphaFoldDB" id="A0A392WIL8"/>
<protein>
    <submittedName>
        <fullName evidence="2">Uncharacterized protein</fullName>
    </submittedName>
</protein>